<evidence type="ECO:0000313" key="3">
    <source>
        <dbReference type="Proteomes" id="UP000664132"/>
    </source>
</evidence>
<evidence type="ECO:0000256" key="1">
    <source>
        <dbReference type="SAM" id="MobiDB-lite"/>
    </source>
</evidence>
<dbReference type="Gene3D" id="3.30.710.10">
    <property type="entry name" value="Potassium Channel Kv1.1, Chain A"/>
    <property type="match status" value="1"/>
</dbReference>
<dbReference type="SUPFAM" id="SSF54695">
    <property type="entry name" value="POZ domain"/>
    <property type="match status" value="1"/>
</dbReference>
<evidence type="ECO:0000313" key="2">
    <source>
        <dbReference type="EMBL" id="KAG4412689.1"/>
    </source>
</evidence>
<protein>
    <recommendedName>
        <fullName evidence="4">BTB domain-containing protein</fullName>
    </recommendedName>
</protein>
<comment type="caution">
    <text evidence="2">The sequence shown here is derived from an EMBL/GenBank/DDBJ whole genome shotgun (WGS) entry which is preliminary data.</text>
</comment>
<organism evidence="2 3">
    <name type="scientific">Cadophora malorum</name>
    <dbReference type="NCBI Taxonomy" id="108018"/>
    <lineage>
        <taxon>Eukaryota</taxon>
        <taxon>Fungi</taxon>
        <taxon>Dikarya</taxon>
        <taxon>Ascomycota</taxon>
        <taxon>Pezizomycotina</taxon>
        <taxon>Leotiomycetes</taxon>
        <taxon>Helotiales</taxon>
        <taxon>Ploettnerulaceae</taxon>
        <taxon>Cadophora</taxon>
    </lineage>
</organism>
<sequence length="225" mass="25178">MAQSPTEEGDGPLAESISQTASKRRSPGPKPTQKARLHCGVHKDFACHYSPVLKAAFASSFVEGQTQTYKLPDATEEATALLVHWFYTQELLVDALEKDENDPLESLRMAQLWVLADQLLVPRLQNTAIRAIVQLRSRFKIVPTRSIAYVYRHTAAGSSLRKLMVQLCAGYLKAEWIAINPDQFPAEMLLDFAIFACNDARTEMQKKVEFEINSGAFEVSEESNT</sequence>
<dbReference type="AlphaFoldDB" id="A0A8H7T3B0"/>
<accession>A0A8H7T3B0</accession>
<dbReference type="InterPro" id="IPR011333">
    <property type="entry name" value="SKP1/BTB/POZ_sf"/>
</dbReference>
<name>A0A8H7T3B0_9HELO</name>
<dbReference type="EMBL" id="JAFJYH010000361">
    <property type="protein sequence ID" value="KAG4412689.1"/>
    <property type="molecule type" value="Genomic_DNA"/>
</dbReference>
<reference evidence="2" key="1">
    <citation type="submission" date="2021-02" db="EMBL/GenBank/DDBJ databases">
        <title>Genome sequence Cadophora malorum strain M34.</title>
        <authorList>
            <person name="Stefanovic E."/>
            <person name="Vu D."/>
            <person name="Scully C."/>
            <person name="Dijksterhuis J."/>
            <person name="Roader J."/>
            <person name="Houbraken J."/>
        </authorList>
    </citation>
    <scope>NUCLEOTIDE SEQUENCE</scope>
    <source>
        <strain evidence="2">M34</strain>
    </source>
</reference>
<keyword evidence="3" id="KW-1185">Reference proteome</keyword>
<dbReference type="Proteomes" id="UP000664132">
    <property type="component" value="Unassembled WGS sequence"/>
</dbReference>
<feature type="compositionally biased region" description="Basic residues" evidence="1">
    <location>
        <begin position="22"/>
        <end position="35"/>
    </location>
</feature>
<gene>
    <name evidence="2" type="ORF">IFR04_014192</name>
</gene>
<dbReference type="PANTHER" id="PTHR47843">
    <property type="entry name" value="BTB DOMAIN-CONTAINING PROTEIN-RELATED"/>
    <property type="match status" value="1"/>
</dbReference>
<evidence type="ECO:0008006" key="4">
    <source>
        <dbReference type="Google" id="ProtNLM"/>
    </source>
</evidence>
<proteinExistence type="predicted"/>
<dbReference type="PANTHER" id="PTHR47843:SF2">
    <property type="entry name" value="BTB DOMAIN-CONTAINING PROTEIN"/>
    <property type="match status" value="1"/>
</dbReference>
<dbReference type="CDD" id="cd18186">
    <property type="entry name" value="BTB_POZ_ZBTB_KLHL-like"/>
    <property type="match status" value="1"/>
</dbReference>
<dbReference type="OrthoDB" id="194443at2759"/>
<feature type="region of interest" description="Disordered" evidence="1">
    <location>
        <begin position="1"/>
        <end position="35"/>
    </location>
</feature>